<dbReference type="RefSeq" id="XP_006814983.1">
    <property type="nucleotide sequence ID" value="XM_006814920.1"/>
</dbReference>
<keyword evidence="3 9" id="KW-0812">Transmembrane</keyword>
<sequence>MDSDSGHSRSSHHSTHSHRSRRKDKHRDKDRDRDRERETDRESDREHGRRRSRSRDRHRDRDHDRDRGHESDASHRSHRVRDRSVTIRTPPMMTDEERPEDEVIEVQILPQDDNWGENTTVITGATSEYSVSNEDLSQFTKDMEASVGFDCSRYIGGIVGLLLGLVAVLTPIAFLVIPLFLWEFDESVSDKCNVVCQGLLISFSFKLVILLIGSIALFFRKPKATLPRVFWLRALVMLLIVVFIISYWLFYGFRIIDAPAELKFDNDYESVVAYSLSLVDALLFIHYLAIVLLEIRQMTTQFTLKVIRTNDGESRFYNIGELSIQRAAAWVLEQYYRDFHVYNPYLQHLPSSRAKQLSSFKFYDVDGGMNTTVTGRSRAILAANARRRDAGHNDRFYEEQEYERRVKKRKARLVVAAEESFTHIKRMNEEHGPSNPMDPYEAAQAIFPSMARALQKYLRITRQQPRWTMESVLNHLATCIGHNFTPKAFLEQFFNPGPPILEHIREGRNSQPWELICDQMANWPLKADTTFLLRQGDVSLLVYVMHIPHFQMSEEAFDHKNNKFVLRLQSETSV</sequence>
<proteinExistence type="inferred from homology"/>
<protein>
    <recommendedName>
        <fullName evidence="7">Vang-like protein</fullName>
    </recommendedName>
</protein>
<name>A0ABM0M4P1_SACKO</name>
<evidence type="ECO:0000256" key="1">
    <source>
        <dbReference type="ARBA" id="ARBA00004651"/>
    </source>
</evidence>
<evidence type="ECO:0000256" key="4">
    <source>
        <dbReference type="ARBA" id="ARBA00022989"/>
    </source>
</evidence>
<dbReference type="InterPro" id="IPR009539">
    <property type="entry name" value="VANGL"/>
</dbReference>
<evidence type="ECO:0000256" key="2">
    <source>
        <dbReference type="ARBA" id="ARBA00022475"/>
    </source>
</evidence>
<dbReference type="GeneID" id="100366803"/>
<evidence type="ECO:0000313" key="11">
    <source>
        <dbReference type="RefSeq" id="XP_006814982.1"/>
    </source>
</evidence>
<gene>
    <name evidence="11 12" type="primary">LOC100366803</name>
</gene>
<keyword evidence="5 7" id="KW-0472">Membrane</keyword>
<evidence type="ECO:0000256" key="9">
    <source>
        <dbReference type="SAM" id="Phobius"/>
    </source>
</evidence>
<evidence type="ECO:0000313" key="12">
    <source>
        <dbReference type="RefSeq" id="XP_006814983.1"/>
    </source>
</evidence>
<feature type="transmembrane region" description="Helical" evidence="9">
    <location>
        <begin position="200"/>
        <end position="219"/>
    </location>
</feature>
<feature type="compositionally biased region" description="Basic residues" evidence="8">
    <location>
        <begin position="9"/>
        <end position="26"/>
    </location>
</feature>
<feature type="transmembrane region" description="Helical" evidence="9">
    <location>
        <begin position="271"/>
        <end position="293"/>
    </location>
</feature>
<evidence type="ECO:0000256" key="8">
    <source>
        <dbReference type="SAM" id="MobiDB-lite"/>
    </source>
</evidence>
<organism evidence="10 11">
    <name type="scientific">Saccoglossus kowalevskii</name>
    <name type="common">Acorn worm</name>
    <dbReference type="NCBI Taxonomy" id="10224"/>
    <lineage>
        <taxon>Eukaryota</taxon>
        <taxon>Metazoa</taxon>
        <taxon>Hemichordata</taxon>
        <taxon>Enteropneusta</taxon>
        <taxon>Harrimaniidae</taxon>
        <taxon>Saccoglossus</taxon>
    </lineage>
</organism>
<dbReference type="Pfam" id="PF06638">
    <property type="entry name" value="Strabismus"/>
    <property type="match status" value="1"/>
</dbReference>
<dbReference type="RefSeq" id="XP_006814982.1">
    <property type="nucleotide sequence ID" value="XM_006814919.1"/>
</dbReference>
<evidence type="ECO:0000256" key="6">
    <source>
        <dbReference type="ARBA" id="ARBA00025718"/>
    </source>
</evidence>
<reference evidence="11 12" key="1">
    <citation type="submission" date="2025-05" db="UniProtKB">
        <authorList>
            <consortium name="RefSeq"/>
        </authorList>
    </citation>
    <scope>IDENTIFICATION</scope>
    <source>
        <tissue evidence="11 12">Testes</tissue>
    </source>
</reference>
<accession>A0ABM0M4P1</accession>
<evidence type="ECO:0000313" key="10">
    <source>
        <dbReference type="Proteomes" id="UP000694865"/>
    </source>
</evidence>
<feature type="transmembrane region" description="Helical" evidence="9">
    <location>
        <begin position="231"/>
        <end position="251"/>
    </location>
</feature>
<feature type="compositionally biased region" description="Basic and acidic residues" evidence="8">
    <location>
        <begin position="57"/>
        <end position="75"/>
    </location>
</feature>
<keyword evidence="4 9" id="KW-1133">Transmembrane helix</keyword>
<dbReference type="Proteomes" id="UP000694865">
    <property type="component" value="Unplaced"/>
</dbReference>
<evidence type="ECO:0000256" key="5">
    <source>
        <dbReference type="ARBA" id="ARBA00023136"/>
    </source>
</evidence>
<dbReference type="PIRSF" id="PIRSF007991">
    <property type="entry name" value="Strabismus"/>
    <property type="match status" value="1"/>
</dbReference>
<feature type="region of interest" description="Disordered" evidence="8">
    <location>
        <begin position="1"/>
        <end position="95"/>
    </location>
</feature>
<evidence type="ECO:0000256" key="7">
    <source>
        <dbReference type="PIRNR" id="PIRNR007991"/>
    </source>
</evidence>
<evidence type="ECO:0000256" key="3">
    <source>
        <dbReference type="ARBA" id="ARBA00022692"/>
    </source>
</evidence>
<comment type="subcellular location">
    <subcellularLocation>
        <location evidence="1">Cell membrane</location>
        <topology evidence="1">Multi-pass membrane protein</topology>
    </subcellularLocation>
</comment>
<dbReference type="PANTHER" id="PTHR20886">
    <property type="entry name" value="VANG-LIKE PROTEIN"/>
    <property type="match status" value="1"/>
</dbReference>
<keyword evidence="2 7" id="KW-1003">Cell membrane</keyword>
<feature type="transmembrane region" description="Helical" evidence="9">
    <location>
        <begin position="154"/>
        <end position="180"/>
    </location>
</feature>
<comment type="similarity">
    <text evidence="6 7">Belongs to the Vang family.</text>
</comment>
<feature type="compositionally biased region" description="Basic and acidic residues" evidence="8">
    <location>
        <begin position="27"/>
        <end position="47"/>
    </location>
</feature>
<keyword evidence="10" id="KW-1185">Reference proteome</keyword>